<keyword evidence="5" id="KW-1185">Reference proteome</keyword>
<evidence type="ECO:0000313" key="5">
    <source>
        <dbReference type="Proteomes" id="UP000294545"/>
    </source>
</evidence>
<dbReference type="PROSITE" id="PS51257">
    <property type="entry name" value="PROKAR_LIPOPROTEIN"/>
    <property type="match status" value="1"/>
</dbReference>
<reference evidence="4 5" key="1">
    <citation type="submission" date="2019-03" db="EMBL/GenBank/DDBJ databases">
        <title>Genomic Encyclopedia of Type Strains, Phase IV (KMG-IV): sequencing the most valuable type-strain genomes for metagenomic binning, comparative biology and taxonomic classification.</title>
        <authorList>
            <person name="Goeker M."/>
        </authorList>
    </citation>
    <scope>NUCLEOTIDE SEQUENCE [LARGE SCALE GENOMIC DNA]</scope>
    <source>
        <strain evidence="4 5">DSM 24176</strain>
    </source>
</reference>
<evidence type="ECO:0000313" key="4">
    <source>
        <dbReference type="EMBL" id="TCK92502.1"/>
    </source>
</evidence>
<feature type="chain" id="PRO_5039366117" evidence="2">
    <location>
        <begin position="21"/>
        <end position="487"/>
    </location>
</feature>
<accession>A0A4R1MKY5</accession>
<evidence type="ECO:0000256" key="1">
    <source>
        <dbReference type="SAM" id="MobiDB-lite"/>
    </source>
</evidence>
<dbReference type="Gene3D" id="3.40.50.1820">
    <property type="entry name" value="alpha/beta hydrolase"/>
    <property type="match status" value="1"/>
</dbReference>
<dbReference type="InterPro" id="IPR049492">
    <property type="entry name" value="BD-FAE-like_dom"/>
</dbReference>
<comment type="caution">
    <text evidence="4">The sequence shown here is derived from an EMBL/GenBank/DDBJ whole genome shotgun (WGS) entry which is preliminary data.</text>
</comment>
<dbReference type="InterPro" id="IPR029058">
    <property type="entry name" value="AB_hydrolase_fold"/>
</dbReference>
<name>A0A4R1MKY5_9FIRM</name>
<dbReference type="Proteomes" id="UP000294545">
    <property type="component" value="Unassembled WGS sequence"/>
</dbReference>
<evidence type="ECO:0000259" key="3">
    <source>
        <dbReference type="Pfam" id="PF20434"/>
    </source>
</evidence>
<gene>
    <name evidence="4" type="ORF">EDC19_2237</name>
</gene>
<evidence type="ECO:0000256" key="2">
    <source>
        <dbReference type="SAM" id="SignalP"/>
    </source>
</evidence>
<dbReference type="AlphaFoldDB" id="A0A4R1MKY5"/>
<organism evidence="4 5">
    <name type="scientific">Natranaerovirga hydrolytica</name>
    <dbReference type="NCBI Taxonomy" id="680378"/>
    <lineage>
        <taxon>Bacteria</taxon>
        <taxon>Bacillati</taxon>
        <taxon>Bacillota</taxon>
        <taxon>Clostridia</taxon>
        <taxon>Lachnospirales</taxon>
        <taxon>Natranaerovirgaceae</taxon>
        <taxon>Natranaerovirga</taxon>
    </lineage>
</organism>
<protein>
    <submittedName>
        <fullName evidence="4">Acetyl esterase/lipase</fullName>
    </submittedName>
</protein>
<proteinExistence type="predicted"/>
<feature type="domain" description="BD-FAE-like" evidence="3">
    <location>
        <begin position="256"/>
        <end position="392"/>
    </location>
</feature>
<feature type="signal peptide" evidence="2">
    <location>
        <begin position="1"/>
        <end position="20"/>
    </location>
</feature>
<sequence length="487" mass="55163">MKVVKKIITHVLLGSLFVLVLTGCTNNNIQDTPTILAETNDAEQESSDVDSSQEEAKSEENGMVTLTIDPNLEGRTGTTISYSVGSEIDLSSRRYFFTREGYNRDLTLYFDADGQEMIPDNKFVIEEDTTVYLGWTKWSDDELPRINEYLTLLDESKKILTRPKAWNGDVDAFNAYAEFMDSTNIINAQGRLQVIDNPGIIDEMNEYRNKLVQTTSDVDEDVWYIWGDDMPDGTNPENFYLTHDSEDFTPFLVPYLAEDQSEVKGNMIVIAGGAFHRRANLHESYPAAEFYQNNGYNAFVLQYRVEPYSQLESFADLQRAIRYIKYNGENLGLAFPERVSAVGFSAGGMTISGMIDKLESDSLPSDYFNNYTPDEIDQVNSSLDAALNIYGAMEDDIKDPETKELPEMFFVVSEKDTTIPVESSISMYMDVFRLTRSELHLFADGIHGIGLGSTWNHGTYTAYSQWGDLSLTFLDITYGYQEKHIEN</sequence>
<dbReference type="EMBL" id="SMGQ01000014">
    <property type="protein sequence ID" value="TCK92502.1"/>
    <property type="molecule type" value="Genomic_DNA"/>
</dbReference>
<feature type="region of interest" description="Disordered" evidence="1">
    <location>
        <begin position="40"/>
        <end position="62"/>
    </location>
</feature>
<dbReference type="SUPFAM" id="SSF53474">
    <property type="entry name" value="alpha/beta-Hydrolases"/>
    <property type="match status" value="1"/>
</dbReference>
<feature type="compositionally biased region" description="Acidic residues" evidence="1">
    <location>
        <begin position="40"/>
        <end position="53"/>
    </location>
</feature>
<dbReference type="Pfam" id="PF20434">
    <property type="entry name" value="BD-FAE"/>
    <property type="match status" value="1"/>
</dbReference>
<keyword evidence="2" id="KW-0732">Signal</keyword>